<dbReference type="GO" id="GO:0016042">
    <property type="term" value="P:lipid catabolic process"/>
    <property type="evidence" value="ECO:0007669"/>
    <property type="project" value="UniProtKB-KW"/>
</dbReference>
<protein>
    <recommendedName>
        <fullName evidence="10">Fungal lipase-type domain-containing protein</fullName>
    </recommendedName>
</protein>
<dbReference type="EMBL" id="CM008050">
    <property type="protein sequence ID" value="PAN26457.1"/>
    <property type="molecule type" value="Genomic_DNA"/>
</dbReference>
<keyword evidence="4" id="KW-0934">Plastid</keyword>
<dbReference type="AlphaFoldDB" id="A0A2S3HMZ2"/>
<evidence type="ECO:0000256" key="7">
    <source>
        <dbReference type="ARBA" id="ARBA00022963"/>
    </source>
</evidence>
<evidence type="ECO:0000256" key="5">
    <source>
        <dbReference type="ARBA" id="ARBA00022801"/>
    </source>
</evidence>
<comment type="subcellular location">
    <subcellularLocation>
        <location evidence="1">Plastid</location>
        <location evidence="1">Chloroplast</location>
    </subcellularLocation>
</comment>
<dbReference type="GO" id="GO:0009507">
    <property type="term" value="C:chloroplast"/>
    <property type="evidence" value="ECO:0007669"/>
    <property type="project" value="UniProtKB-SubCell"/>
</dbReference>
<keyword evidence="3" id="KW-0150">Chloroplast</keyword>
<dbReference type="InterPro" id="IPR029058">
    <property type="entry name" value="AB_hydrolase_fold"/>
</dbReference>
<dbReference type="PANTHER" id="PTHR31403">
    <property type="entry name" value="PHOSPHOLIPASE A1-IBETA2, CHLOROPLASTIC"/>
    <property type="match status" value="1"/>
</dbReference>
<keyword evidence="8" id="KW-0443">Lipid metabolism</keyword>
<evidence type="ECO:0000259" key="10">
    <source>
        <dbReference type="Pfam" id="PF01764"/>
    </source>
</evidence>
<feature type="region of interest" description="Disordered" evidence="9">
    <location>
        <begin position="346"/>
        <end position="406"/>
    </location>
</feature>
<dbReference type="SUPFAM" id="SSF53474">
    <property type="entry name" value="alpha/beta-Hydrolases"/>
    <property type="match status" value="1"/>
</dbReference>
<evidence type="ECO:0000256" key="4">
    <source>
        <dbReference type="ARBA" id="ARBA00022640"/>
    </source>
</evidence>
<dbReference type="GO" id="GO:0004620">
    <property type="term" value="F:phospholipase activity"/>
    <property type="evidence" value="ECO:0007669"/>
    <property type="project" value="UniProtKB-ARBA"/>
</dbReference>
<accession>A0A2S3HMZ2</accession>
<dbReference type="InterPro" id="IPR002921">
    <property type="entry name" value="Fungal_lipase-type"/>
</dbReference>
<name>A0A2S3HMZ2_9POAL</name>
<evidence type="ECO:0000256" key="6">
    <source>
        <dbReference type="ARBA" id="ARBA00022946"/>
    </source>
</evidence>
<evidence type="ECO:0000256" key="2">
    <source>
        <dbReference type="ARBA" id="ARBA00010701"/>
    </source>
</evidence>
<dbReference type="Pfam" id="PF01764">
    <property type="entry name" value="Lipase_3"/>
    <property type="match status" value="1"/>
</dbReference>
<keyword evidence="7" id="KW-0442">Lipid degradation</keyword>
<dbReference type="CDD" id="cd00519">
    <property type="entry name" value="Lipase_3"/>
    <property type="match status" value="1"/>
</dbReference>
<feature type="domain" description="Fungal lipase-type" evidence="10">
    <location>
        <begin position="226"/>
        <end position="343"/>
    </location>
</feature>
<organism evidence="11">
    <name type="scientific">Panicum hallii</name>
    <dbReference type="NCBI Taxonomy" id="206008"/>
    <lineage>
        <taxon>Eukaryota</taxon>
        <taxon>Viridiplantae</taxon>
        <taxon>Streptophyta</taxon>
        <taxon>Embryophyta</taxon>
        <taxon>Tracheophyta</taxon>
        <taxon>Spermatophyta</taxon>
        <taxon>Magnoliopsida</taxon>
        <taxon>Liliopsida</taxon>
        <taxon>Poales</taxon>
        <taxon>Poaceae</taxon>
        <taxon>PACMAD clade</taxon>
        <taxon>Panicoideae</taxon>
        <taxon>Panicodae</taxon>
        <taxon>Paniceae</taxon>
        <taxon>Panicinae</taxon>
        <taxon>Panicum</taxon>
        <taxon>Panicum sect. Panicum</taxon>
    </lineage>
</organism>
<evidence type="ECO:0000256" key="8">
    <source>
        <dbReference type="ARBA" id="ARBA00023098"/>
    </source>
</evidence>
<evidence type="ECO:0000256" key="1">
    <source>
        <dbReference type="ARBA" id="ARBA00004229"/>
    </source>
</evidence>
<evidence type="ECO:0000256" key="3">
    <source>
        <dbReference type="ARBA" id="ARBA00022528"/>
    </source>
</evidence>
<comment type="similarity">
    <text evidence="2">Belongs to the AB hydrolase superfamily. Lipase family.</text>
</comment>
<dbReference type="Proteomes" id="UP000243499">
    <property type="component" value="Chromosome 5"/>
</dbReference>
<keyword evidence="5" id="KW-0378">Hydrolase</keyword>
<reference evidence="11" key="1">
    <citation type="submission" date="2018-04" db="EMBL/GenBank/DDBJ databases">
        <title>WGS assembly of Panicum hallii.</title>
        <authorList>
            <person name="Lovell J."/>
            <person name="Jenkins J."/>
            <person name="Lowry D."/>
            <person name="Mamidi S."/>
            <person name="Sreedasyam A."/>
            <person name="Weng X."/>
            <person name="Barry K."/>
            <person name="Bonette J."/>
            <person name="Campitelli B."/>
            <person name="Daum C."/>
            <person name="Gordon S."/>
            <person name="Gould B."/>
            <person name="Lipzen A."/>
            <person name="Macqueen A."/>
            <person name="Palacio-Mejia J."/>
            <person name="Plott C."/>
            <person name="Shakirov E."/>
            <person name="Shu S."/>
            <person name="Yoshinaga Y."/>
            <person name="Zane M."/>
            <person name="Rokhsar D."/>
            <person name="Grimwood J."/>
            <person name="Schmutz J."/>
            <person name="Juenger T."/>
        </authorList>
    </citation>
    <scope>NUCLEOTIDE SEQUENCE [LARGE SCALE GENOMIC DNA]</scope>
    <source>
        <strain evidence="11">FIL2</strain>
    </source>
</reference>
<dbReference type="Gramene" id="PAN26457">
    <property type="protein sequence ID" value="PAN26457"/>
    <property type="gene ID" value="PAHAL_5G013200"/>
</dbReference>
<dbReference type="Gene3D" id="3.40.50.1820">
    <property type="entry name" value="alpha/beta hydrolase"/>
    <property type="match status" value="2"/>
</dbReference>
<dbReference type="PANTHER" id="PTHR31403:SF39">
    <property type="entry name" value="PHOSPHOLIPASE A1-IGAMMA1 CHLOROPLASTIC"/>
    <property type="match status" value="1"/>
</dbReference>
<proteinExistence type="inferred from homology"/>
<feature type="compositionally biased region" description="Basic and acidic residues" evidence="9">
    <location>
        <begin position="347"/>
        <end position="378"/>
    </location>
</feature>
<evidence type="ECO:0000313" key="11">
    <source>
        <dbReference type="EMBL" id="PAN26457.1"/>
    </source>
</evidence>
<evidence type="ECO:0000256" key="9">
    <source>
        <dbReference type="SAM" id="MobiDB-lite"/>
    </source>
</evidence>
<keyword evidence="6" id="KW-0809">Transit peptide</keyword>
<sequence length="505" mass="55443">MATISATCKKNLLPVDLRRPPPLFQQLSPAGRRWLVSAPPNGGASTLRCEQQQQRRGARHGVVPAAAMTETQTSVVGDMERGSLAESSGRSDGQLTARWREIHGSNDWEGLLDPIDTVLHGELIRYGEFAQACYDAFDYDRFSRYCGTSRYPPGSFFRDVGLDGVGYEVTRYLYATSTARLPNFNDQKHKSDDPDARLWSETASIGFVAVSSDREKARIGRRDIAVAWRGTLADLTAIPKPVTEFGIPCPDPGVKVESGFPELYTGKDPECRWCRYSAREQVLAEVRKLVELYHSRGEELSVTITGHSLGSALAMLSAFDVAETGANVSPDGRTAPVRVFSYSGRAARGEHEDRFERGPGREGPAHRERARQGADAARRALLPPGREGVPGAGAAGDRHAGAGHRVRAPGRGAGAGPQAMNPACYHNLEAHLHLLDGYQGRGRPFQLCGRDPALVNKAADFLRDEHMVPPEWRQQDENKGMVRADARQREVHDHHLQQLELTATN</sequence>
<gene>
    <name evidence="11" type="ORF">PAHAL_5G013200</name>
</gene>